<gene>
    <name evidence="1" type="ORF">KHA99_09655</name>
</gene>
<reference evidence="1" key="1">
    <citation type="submission" date="2021-05" db="EMBL/GenBank/DDBJ databases">
        <title>Novel Bacillus species.</title>
        <authorList>
            <person name="Liu G."/>
        </authorList>
    </citation>
    <scope>NUCLEOTIDE SEQUENCE</scope>
    <source>
        <strain evidence="1">FJAT-49825</strain>
    </source>
</reference>
<organism evidence="1 2">
    <name type="scientific">Neobacillus rhizophilus</name>
    <dbReference type="NCBI Taxonomy" id="2833579"/>
    <lineage>
        <taxon>Bacteria</taxon>
        <taxon>Bacillati</taxon>
        <taxon>Bacillota</taxon>
        <taxon>Bacilli</taxon>
        <taxon>Bacillales</taxon>
        <taxon>Bacillaceae</taxon>
        <taxon>Neobacillus</taxon>
    </lineage>
</organism>
<dbReference type="AlphaFoldDB" id="A0A942YUA0"/>
<evidence type="ECO:0000313" key="2">
    <source>
        <dbReference type="Proteomes" id="UP000679749"/>
    </source>
</evidence>
<name>A0A942YUA0_9BACI</name>
<protein>
    <submittedName>
        <fullName evidence="1">Uncharacterized protein</fullName>
    </submittedName>
</protein>
<dbReference type="EMBL" id="JAGYPF010000002">
    <property type="protein sequence ID" value="MBS4212712.1"/>
    <property type="molecule type" value="Genomic_DNA"/>
</dbReference>
<sequence length="72" mass="8194">MLFFIVMAGILYFAFVILPKFGQDSKVEKGKRVGNFKRLNDVEGILTVDNKKIKTYNIGSLLLAEKIGFTFF</sequence>
<comment type="caution">
    <text evidence="1">The sequence shown here is derived from an EMBL/GenBank/DDBJ whole genome shotgun (WGS) entry which is preliminary data.</text>
</comment>
<keyword evidence="2" id="KW-1185">Reference proteome</keyword>
<proteinExistence type="predicted"/>
<evidence type="ECO:0000313" key="1">
    <source>
        <dbReference type="EMBL" id="MBS4212712.1"/>
    </source>
</evidence>
<dbReference type="Proteomes" id="UP000679749">
    <property type="component" value="Unassembled WGS sequence"/>
</dbReference>
<dbReference type="RefSeq" id="WP_213117244.1">
    <property type="nucleotide sequence ID" value="NZ_JAGYPF010000002.1"/>
</dbReference>
<accession>A0A942YUA0</accession>